<dbReference type="InterPro" id="IPR009737">
    <property type="entry name" value="Aim32/Apd1-like"/>
</dbReference>
<dbReference type="Gene3D" id="3.40.30.10">
    <property type="entry name" value="Glutaredoxin"/>
    <property type="match status" value="1"/>
</dbReference>
<organism evidence="3 4">
    <name type="scientific">Zalerion maritima</name>
    <dbReference type="NCBI Taxonomy" id="339359"/>
    <lineage>
        <taxon>Eukaryota</taxon>
        <taxon>Fungi</taxon>
        <taxon>Dikarya</taxon>
        <taxon>Ascomycota</taxon>
        <taxon>Pezizomycotina</taxon>
        <taxon>Sordariomycetes</taxon>
        <taxon>Lulworthiomycetidae</taxon>
        <taxon>Lulworthiales</taxon>
        <taxon>Lulworthiaceae</taxon>
        <taxon>Zalerion</taxon>
    </lineage>
</organism>
<dbReference type="SUPFAM" id="SSF48371">
    <property type="entry name" value="ARM repeat"/>
    <property type="match status" value="1"/>
</dbReference>
<dbReference type="PANTHER" id="PTHR31902:SF14">
    <property type="entry name" value="ACTIN PATCHES DISTAL PROTEIN 1"/>
    <property type="match status" value="1"/>
</dbReference>
<comment type="caution">
    <text evidence="3">The sequence shown here is derived from an EMBL/GenBank/DDBJ whole genome shotgun (WGS) entry which is preliminary data.</text>
</comment>
<feature type="region of interest" description="Disordered" evidence="1">
    <location>
        <begin position="1289"/>
        <end position="1342"/>
    </location>
</feature>
<dbReference type="GO" id="GO:0030036">
    <property type="term" value="P:actin cytoskeleton organization"/>
    <property type="evidence" value="ECO:0007669"/>
    <property type="project" value="InterPro"/>
</dbReference>
<feature type="region of interest" description="Disordered" evidence="1">
    <location>
        <begin position="312"/>
        <end position="340"/>
    </location>
</feature>
<feature type="compositionally biased region" description="Low complexity" evidence="1">
    <location>
        <begin position="573"/>
        <end position="586"/>
    </location>
</feature>
<dbReference type="Pfam" id="PF06371">
    <property type="entry name" value="Drf_GBD"/>
    <property type="match status" value="1"/>
</dbReference>
<evidence type="ECO:0000313" key="3">
    <source>
        <dbReference type="EMBL" id="KAJ2893877.1"/>
    </source>
</evidence>
<gene>
    <name evidence="3" type="ORF">MKZ38_008144</name>
</gene>
<feature type="region of interest" description="Disordered" evidence="1">
    <location>
        <begin position="160"/>
        <end position="212"/>
    </location>
</feature>
<keyword evidence="4" id="KW-1185">Reference proteome</keyword>
<feature type="region of interest" description="Disordered" evidence="1">
    <location>
        <begin position="822"/>
        <end position="920"/>
    </location>
</feature>
<dbReference type="EMBL" id="JAKWBI020000556">
    <property type="protein sequence ID" value="KAJ2893877.1"/>
    <property type="molecule type" value="Genomic_DNA"/>
</dbReference>
<dbReference type="InterPro" id="IPR010473">
    <property type="entry name" value="GTPase-bd"/>
</dbReference>
<dbReference type="GO" id="GO:0031267">
    <property type="term" value="F:small GTPase binding"/>
    <property type="evidence" value="ECO:0007669"/>
    <property type="project" value="InterPro"/>
</dbReference>
<feature type="region of interest" description="Disordered" evidence="1">
    <location>
        <begin position="719"/>
        <end position="780"/>
    </location>
</feature>
<feature type="compositionally biased region" description="Basic and acidic residues" evidence="1">
    <location>
        <begin position="160"/>
        <end position="176"/>
    </location>
</feature>
<dbReference type="InterPro" id="IPR016024">
    <property type="entry name" value="ARM-type_fold"/>
</dbReference>
<dbReference type="PANTHER" id="PTHR31902">
    <property type="entry name" value="ACTIN PATCHES DISTAL PROTEIN 1"/>
    <property type="match status" value="1"/>
</dbReference>
<evidence type="ECO:0000256" key="1">
    <source>
        <dbReference type="SAM" id="MobiDB-lite"/>
    </source>
</evidence>
<feature type="compositionally biased region" description="Polar residues" evidence="1">
    <location>
        <begin position="1330"/>
        <end position="1342"/>
    </location>
</feature>
<dbReference type="Pfam" id="PF06999">
    <property type="entry name" value="Suc_Fer-like"/>
    <property type="match status" value="1"/>
</dbReference>
<dbReference type="SMART" id="SM01140">
    <property type="entry name" value="Drf_GBD"/>
    <property type="match status" value="1"/>
</dbReference>
<dbReference type="Gene3D" id="1.25.10.10">
    <property type="entry name" value="Leucine-rich Repeat Variant"/>
    <property type="match status" value="1"/>
</dbReference>
<dbReference type="InterPro" id="IPR011989">
    <property type="entry name" value="ARM-like"/>
</dbReference>
<evidence type="ECO:0000259" key="2">
    <source>
        <dbReference type="SMART" id="SM01140"/>
    </source>
</evidence>
<reference evidence="3" key="1">
    <citation type="submission" date="2022-07" db="EMBL/GenBank/DDBJ databases">
        <title>Draft genome sequence of Zalerion maritima ATCC 34329, a (micro)plastics degrading marine fungus.</title>
        <authorList>
            <person name="Paco A."/>
            <person name="Goncalves M.F.M."/>
            <person name="Rocha-Santos T.A.P."/>
            <person name="Alves A."/>
        </authorList>
    </citation>
    <scope>NUCLEOTIDE SEQUENCE</scope>
    <source>
        <strain evidence="3">ATCC 34329</strain>
    </source>
</reference>
<feature type="domain" description="Formin GTPase-binding" evidence="2">
    <location>
        <begin position="769"/>
        <end position="1069"/>
    </location>
</feature>
<protein>
    <recommendedName>
        <fullName evidence="2">Formin GTPase-binding domain-containing protein</fullName>
    </recommendedName>
</protein>
<feature type="compositionally biased region" description="Basic and acidic residues" evidence="1">
    <location>
        <begin position="763"/>
        <end position="780"/>
    </location>
</feature>
<dbReference type="GO" id="GO:0003779">
    <property type="term" value="F:actin binding"/>
    <property type="evidence" value="ECO:0007669"/>
    <property type="project" value="InterPro"/>
</dbReference>
<name>A0AAD5RH05_9PEZI</name>
<proteinExistence type="predicted"/>
<accession>A0AAD5RH05</accession>
<evidence type="ECO:0000313" key="4">
    <source>
        <dbReference type="Proteomes" id="UP001201980"/>
    </source>
</evidence>
<feature type="compositionally biased region" description="Polar residues" evidence="1">
    <location>
        <begin position="551"/>
        <end position="561"/>
    </location>
</feature>
<dbReference type="Proteomes" id="UP001201980">
    <property type="component" value="Unassembled WGS sequence"/>
</dbReference>
<feature type="compositionally biased region" description="Acidic residues" evidence="1">
    <location>
        <begin position="329"/>
        <end position="340"/>
    </location>
</feature>
<dbReference type="CDD" id="cd03062">
    <property type="entry name" value="TRX_Fd_Sucrase"/>
    <property type="match status" value="1"/>
</dbReference>
<feature type="compositionally biased region" description="Basic and acidic residues" evidence="1">
    <location>
        <begin position="1311"/>
        <end position="1329"/>
    </location>
</feature>
<feature type="region of interest" description="Disordered" evidence="1">
    <location>
        <begin position="469"/>
        <end position="495"/>
    </location>
</feature>
<feature type="region of interest" description="Disordered" evidence="1">
    <location>
        <begin position="548"/>
        <end position="642"/>
    </location>
</feature>
<feature type="compositionally biased region" description="Basic and acidic residues" evidence="1">
    <location>
        <begin position="470"/>
        <end position="484"/>
    </location>
</feature>
<sequence>MVKGIRSLLSWGSSDGSKPTVTSLFPKVDPAFDGDDCDHDCATCTTSYPKGFKIEESMELYGGIKPWETHLIVATGKADWTREISDEKGSVMEAIGGVKGMKLSASNMPLPGDSTGYDDPTNALLLPAMTTIENVDPGNVQVLIEDYVKPSLKTTTRLKAEAKGEVQNRTAEDTRGPHALAQDFNQMRISNGRPASDPSQGPSPAVPTGLRLRARPCPHSTVILLCSQRTRDVRCGQSAPLIKRELERHLRPLGLYRDWDDERPGGVGIYFISHVGGHKWSANMLVYRRPDPWGVEEKSWARGEVGDLVKQAATKAEGKRKGSSMGPENGDDEDQQSQDDEGAAQCIWLARVKPEDCEGIVKYTVLQGKVVKPEWQLRGGFDRGRGLVSWNHVHTTPESDRIHYNPSSFYTSISSKKITTGSTALLYIFDHNCIASSHLDRDFGLLSPDSIPLWFITLNVVSVGPLGATTERDVESPHETETRNRKNHGLLGPPIAKQSKSAVIRSFIHRRTNSEGGGLPSSFNLPSEIFNPTGTALDTHEMLLSKPLGEIQQNQVGNSLRSPRKSRDDSHPGSKSSGLASSALPLKKNKGINSSGKDSNGFVKPKKIKSATNLAGLLGKPKSSKNLKKTAGVQDDKNKENRTPASDMIEATAHPPPIYAQFCSNAIDSQDNIFDYTGTGKNDALLGGCSRLMPYQHASQAGWDRVDLPRPSFIAAVNSSRASMEQGGRKLVPQEPGISGGSHRPHRGSRPISIAHAPPRTQSKTDLRAQKPNEPYIDPRDVDAQLEAMLDRRNIPETQRYKMRNLTDTIKMEFIRQDWAEAAATSSRQNESESETGPGDTLAEPIKGSKEIKKASKARSALTLTKPRKQGSKDSGPASPTKKGGIGTLGRHFRSKSTESIVSAGERPESSGSSGSGMNAGTGSAAAGLLAKVTGRRENTAIDFVAYLHKTSQPEVVEVGKLHKLRLLLRNETVAWTEDFIRQGGMKEIVGLLCRIMDVEWREEHEDALLHETLLCLKALCTVALGLQYLHEIQSTLFPALLSMVFDPEKKGPSEFTTRSIITSVLFTYIETGPTCHDRVSRANDVLSYLRDSEPAEEERPVPFVLDMRKERPYRVWCKEVVSVTKEVFWIFLHNLNVVQLPGEPKSTGLTRHTPTVTPTPMTLTDLAPGSLTSPYFSTAEEASHAQFMSSHFPKERPPVPAAPYVGGVEWDATNYLASHLDLLNAIVACISTPGERNALRLQLRVSGFERCLGGSLRLCKEKFYGAVHDGLRTWVAAAHADAWDVRDVRYGPPSPEKGRGRSQSPAKKQKRDEVDPPRLDMPKLDFKLESSQSTECGPWSS</sequence>